<evidence type="ECO:0000259" key="1">
    <source>
        <dbReference type="Pfam" id="PF06985"/>
    </source>
</evidence>
<gene>
    <name evidence="2" type="ORF">L207DRAFT_640663</name>
</gene>
<evidence type="ECO:0000313" key="3">
    <source>
        <dbReference type="Proteomes" id="UP000235786"/>
    </source>
</evidence>
<dbReference type="Pfam" id="PF06985">
    <property type="entry name" value="HET"/>
    <property type="match status" value="1"/>
</dbReference>
<organism evidence="2 3">
    <name type="scientific">Hyaloscypha variabilis (strain UAMH 11265 / GT02V1 / F)</name>
    <name type="common">Meliniomyces variabilis</name>
    <dbReference type="NCBI Taxonomy" id="1149755"/>
    <lineage>
        <taxon>Eukaryota</taxon>
        <taxon>Fungi</taxon>
        <taxon>Dikarya</taxon>
        <taxon>Ascomycota</taxon>
        <taxon>Pezizomycotina</taxon>
        <taxon>Leotiomycetes</taxon>
        <taxon>Helotiales</taxon>
        <taxon>Hyaloscyphaceae</taxon>
        <taxon>Hyaloscypha</taxon>
        <taxon>Hyaloscypha variabilis</taxon>
    </lineage>
</organism>
<dbReference type="InterPro" id="IPR052895">
    <property type="entry name" value="HetReg/Transcr_Mod"/>
</dbReference>
<dbReference type="InterPro" id="IPR010730">
    <property type="entry name" value="HET"/>
</dbReference>
<feature type="domain" description="Heterokaryon incompatibility" evidence="1">
    <location>
        <begin position="51"/>
        <end position="138"/>
    </location>
</feature>
<sequence>MTSTPPKPYQYEELQGELTTRMLVLNPTAERDSSLQCSLIPIRLSEMKEVVALSYAWGEPLFTERLWIFGDDREDSYLEISPNLSNILRWLRDASSVQNIWVDAVCINQSNSNEKNNQVTEMWKIYSLASKVKIWLANPTYV</sequence>
<reference evidence="2 3" key="1">
    <citation type="submission" date="2016-04" db="EMBL/GenBank/DDBJ databases">
        <title>A degradative enzymes factory behind the ericoid mycorrhizal symbiosis.</title>
        <authorList>
            <consortium name="DOE Joint Genome Institute"/>
            <person name="Martino E."/>
            <person name="Morin E."/>
            <person name="Grelet G."/>
            <person name="Kuo A."/>
            <person name="Kohler A."/>
            <person name="Daghino S."/>
            <person name="Barry K."/>
            <person name="Choi C."/>
            <person name="Cichocki N."/>
            <person name="Clum A."/>
            <person name="Copeland A."/>
            <person name="Hainaut M."/>
            <person name="Haridas S."/>
            <person name="Labutti K."/>
            <person name="Lindquist E."/>
            <person name="Lipzen A."/>
            <person name="Khouja H.-R."/>
            <person name="Murat C."/>
            <person name="Ohm R."/>
            <person name="Olson A."/>
            <person name="Spatafora J."/>
            <person name="Veneault-Fourrey C."/>
            <person name="Henrissat B."/>
            <person name="Grigoriev I."/>
            <person name="Martin F."/>
            <person name="Perotto S."/>
        </authorList>
    </citation>
    <scope>NUCLEOTIDE SEQUENCE [LARGE SCALE GENOMIC DNA]</scope>
    <source>
        <strain evidence="2 3">F</strain>
    </source>
</reference>
<protein>
    <recommendedName>
        <fullName evidence="1">Heterokaryon incompatibility domain-containing protein</fullName>
    </recommendedName>
</protein>
<dbReference type="EMBL" id="KZ613961">
    <property type="protein sequence ID" value="PMD31875.1"/>
    <property type="molecule type" value="Genomic_DNA"/>
</dbReference>
<name>A0A2J6R033_HYAVF</name>
<dbReference type="STRING" id="1149755.A0A2J6R033"/>
<dbReference type="AlphaFoldDB" id="A0A2J6R033"/>
<dbReference type="PANTHER" id="PTHR24148">
    <property type="entry name" value="ANKYRIN REPEAT DOMAIN-CONTAINING PROTEIN 39 HOMOLOG-RELATED"/>
    <property type="match status" value="1"/>
</dbReference>
<dbReference type="OrthoDB" id="2157530at2759"/>
<proteinExistence type="predicted"/>
<dbReference type="PANTHER" id="PTHR24148:SF64">
    <property type="entry name" value="HETEROKARYON INCOMPATIBILITY DOMAIN-CONTAINING PROTEIN"/>
    <property type="match status" value="1"/>
</dbReference>
<evidence type="ECO:0000313" key="2">
    <source>
        <dbReference type="EMBL" id="PMD31875.1"/>
    </source>
</evidence>
<accession>A0A2J6R033</accession>
<dbReference type="Proteomes" id="UP000235786">
    <property type="component" value="Unassembled WGS sequence"/>
</dbReference>
<keyword evidence="3" id="KW-1185">Reference proteome</keyword>